<sequence length="313" mass="32636">MTLLAIQNAFAEDAFPSRTIKLVVSYGAGGSLDAMARVLATELGKLVEQPVVVENIAGAGGTLGVRRVVDAAPDGYTLLMGVTSDVALAPSSNPTVKYRAGDLQAVAKVGTSGIVMIGRPGLTANTLAELIGLARSQPGTLRYGTSGAGSLQHLAMETLKLKTGVNIPFIPYKSATQVVADVIGGHLDLGVVGLPAVLPHISGGKVKAFAILSRQRDAGNRNIPAAAEMPALQALDFNLWTGIFAPRGTPTLIVDKLNASIAAALSRPELVEKYSQMGVEIAAPATSQQFSQYVAAEERKLRVAYERSGIKEH</sequence>
<protein>
    <submittedName>
        <fullName evidence="2">Tripartite tricarboxylate transporter substrate binding protein</fullName>
    </submittedName>
</protein>
<name>A0ABT6AHC9_9BURK</name>
<proteinExistence type="inferred from homology"/>
<dbReference type="CDD" id="cd07012">
    <property type="entry name" value="PBP2_Bug_TTT"/>
    <property type="match status" value="1"/>
</dbReference>
<dbReference type="PANTHER" id="PTHR42928">
    <property type="entry name" value="TRICARBOXYLATE-BINDING PROTEIN"/>
    <property type="match status" value="1"/>
</dbReference>
<dbReference type="Gene3D" id="3.40.190.10">
    <property type="entry name" value="Periplasmic binding protein-like II"/>
    <property type="match status" value="1"/>
</dbReference>
<comment type="similarity">
    <text evidence="1">Belongs to the UPF0065 (bug) family.</text>
</comment>
<dbReference type="InterPro" id="IPR005064">
    <property type="entry name" value="BUG"/>
</dbReference>
<dbReference type="InterPro" id="IPR042100">
    <property type="entry name" value="Bug_dom1"/>
</dbReference>
<evidence type="ECO:0000313" key="2">
    <source>
        <dbReference type="EMBL" id="MDF3831732.1"/>
    </source>
</evidence>
<dbReference type="EMBL" id="JARJLM010000031">
    <property type="protein sequence ID" value="MDF3831732.1"/>
    <property type="molecule type" value="Genomic_DNA"/>
</dbReference>
<dbReference type="Gene3D" id="3.40.190.150">
    <property type="entry name" value="Bordetella uptake gene, domain 1"/>
    <property type="match status" value="1"/>
</dbReference>
<dbReference type="PANTHER" id="PTHR42928:SF5">
    <property type="entry name" value="BLR1237 PROTEIN"/>
    <property type="match status" value="1"/>
</dbReference>
<reference evidence="2 3" key="1">
    <citation type="submission" date="2023-03" db="EMBL/GenBank/DDBJ databases">
        <title>Draft assemblies of triclosan tolerant bacteria isolated from returned activated sludge.</title>
        <authorList>
            <person name="Van Hamelsveld S."/>
        </authorList>
    </citation>
    <scope>NUCLEOTIDE SEQUENCE [LARGE SCALE GENOMIC DNA]</scope>
    <source>
        <strain evidence="2 3">GW210010_S58</strain>
    </source>
</reference>
<dbReference type="RefSeq" id="WP_276263529.1">
    <property type="nucleotide sequence ID" value="NZ_JARJLM010000031.1"/>
</dbReference>
<accession>A0ABT6AHC9</accession>
<organism evidence="2 3">
    <name type="scientific">Cupriavidus basilensis</name>
    <dbReference type="NCBI Taxonomy" id="68895"/>
    <lineage>
        <taxon>Bacteria</taxon>
        <taxon>Pseudomonadati</taxon>
        <taxon>Pseudomonadota</taxon>
        <taxon>Betaproteobacteria</taxon>
        <taxon>Burkholderiales</taxon>
        <taxon>Burkholderiaceae</taxon>
        <taxon>Cupriavidus</taxon>
    </lineage>
</organism>
<dbReference type="Proteomes" id="UP001216674">
    <property type="component" value="Unassembled WGS sequence"/>
</dbReference>
<dbReference type="SUPFAM" id="SSF53850">
    <property type="entry name" value="Periplasmic binding protein-like II"/>
    <property type="match status" value="1"/>
</dbReference>
<comment type="caution">
    <text evidence="2">The sequence shown here is derived from an EMBL/GenBank/DDBJ whole genome shotgun (WGS) entry which is preliminary data.</text>
</comment>
<evidence type="ECO:0000313" key="3">
    <source>
        <dbReference type="Proteomes" id="UP001216674"/>
    </source>
</evidence>
<dbReference type="PIRSF" id="PIRSF017082">
    <property type="entry name" value="YflP"/>
    <property type="match status" value="1"/>
</dbReference>
<evidence type="ECO:0000256" key="1">
    <source>
        <dbReference type="ARBA" id="ARBA00006987"/>
    </source>
</evidence>
<keyword evidence="3" id="KW-1185">Reference proteome</keyword>
<gene>
    <name evidence="2" type="ORF">P3W85_01975</name>
</gene>
<dbReference type="Pfam" id="PF03401">
    <property type="entry name" value="TctC"/>
    <property type="match status" value="1"/>
</dbReference>